<comment type="caution">
    <text evidence="1">The sequence shown here is derived from an EMBL/GenBank/DDBJ whole genome shotgun (WGS) entry which is preliminary data.</text>
</comment>
<evidence type="ECO:0000313" key="1">
    <source>
        <dbReference type="EMBL" id="KAI4375028.1"/>
    </source>
</evidence>
<accession>A0ACB9R7Z1</accession>
<dbReference type="Proteomes" id="UP001057402">
    <property type="component" value="Chromosome 4"/>
</dbReference>
<protein>
    <submittedName>
        <fullName evidence="1">Uncharacterized protein</fullName>
    </submittedName>
</protein>
<reference evidence="2" key="1">
    <citation type="journal article" date="2023" name="Front. Plant Sci.">
        <title>Chromosomal-level genome assembly of Melastoma candidum provides insights into trichome evolution.</title>
        <authorList>
            <person name="Zhong Y."/>
            <person name="Wu W."/>
            <person name="Sun C."/>
            <person name="Zou P."/>
            <person name="Liu Y."/>
            <person name="Dai S."/>
            <person name="Zhou R."/>
        </authorList>
    </citation>
    <scope>NUCLEOTIDE SEQUENCE [LARGE SCALE GENOMIC DNA]</scope>
</reference>
<dbReference type="EMBL" id="CM042883">
    <property type="protein sequence ID" value="KAI4375028.1"/>
    <property type="molecule type" value="Genomic_DNA"/>
</dbReference>
<organism evidence="1 2">
    <name type="scientific">Melastoma candidum</name>
    <dbReference type="NCBI Taxonomy" id="119954"/>
    <lineage>
        <taxon>Eukaryota</taxon>
        <taxon>Viridiplantae</taxon>
        <taxon>Streptophyta</taxon>
        <taxon>Embryophyta</taxon>
        <taxon>Tracheophyta</taxon>
        <taxon>Spermatophyta</taxon>
        <taxon>Magnoliopsida</taxon>
        <taxon>eudicotyledons</taxon>
        <taxon>Gunneridae</taxon>
        <taxon>Pentapetalae</taxon>
        <taxon>rosids</taxon>
        <taxon>malvids</taxon>
        <taxon>Myrtales</taxon>
        <taxon>Melastomataceae</taxon>
        <taxon>Melastomatoideae</taxon>
        <taxon>Melastomateae</taxon>
        <taxon>Melastoma</taxon>
    </lineage>
</organism>
<gene>
    <name evidence="1" type="ORF">MLD38_012946</name>
</gene>
<keyword evidence="2" id="KW-1185">Reference proteome</keyword>
<evidence type="ECO:0000313" key="2">
    <source>
        <dbReference type="Proteomes" id="UP001057402"/>
    </source>
</evidence>
<sequence length="425" mass="46229">MEKGSLLSRPSPANGRYITILCIDGGGIRGVIPGVILGFLESELQKLDGEDACIADYFDIIAGTSTGGLIAAMLAAPNKNNRPLYGGRDITDFYLHHCPKIFPQSRLPKKLANVKKLLKAVRGPAYDSKYLRRLVRENLGDTRLSQTLTNVVIPSFDIKTMQPVIFSNFQVEKNPSLDACLSDISIGTSAAPTFFPAYTFKTFDQGGQVREFNLVDGGVAANNPALIAISEVTKEISWGNTNFGSIKPTDYDRLLVISLGTGTAKSEQKYSAKDAAKWGVMGWLVNRGSAPLVNLFTTSEPGHGGRSSFHHLPGYFSQLRQLPQNSGKLQLYNVIIALGCSHGSIAGINCQQNQFMEECVLLQDDTLVKDLASADVATKKNLEDLVKFAEGLLKQPVSLVIWTMESLNQSIEAQIKMPSEGRPNS</sequence>
<proteinExistence type="predicted"/>
<name>A0ACB9R7Z1_9MYRT</name>